<dbReference type="Proteomes" id="UP000298277">
    <property type="component" value="Unassembled WGS sequence"/>
</dbReference>
<organism evidence="3 4">
    <name type="scientific">Leptospira gomenensis</name>
    <dbReference type="NCBI Taxonomy" id="2484974"/>
    <lineage>
        <taxon>Bacteria</taxon>
        <taxon>Pseudomonadati</taxon>
        <taxon>Spirochaetota</taxon>
        <taxon>Spirochaetia</taxon>
        <taxon>Leptospirales</taxon>
        <taxon>Leptospiraceae</taxon>
        <taxon>Leptospira</taxon>
    </lineage>
</organism>
<keyword evidence="2" id="KW-0812">Transmembrane</keyword>
<feature type="region of interest" description="Disordered" evidence="1">
    <location>
        <begin position="452"/>
        <end position="471"/>
    </location>
</feature>
<keyword evidence="2" id="KW-1133">Transmembrane helix</keyword>
<sequence>MGVRTGAEMYANDAMLDKVVSTTLAVTGIIGTILSFVPFPPVAAAGATMAIGSAIGMAAWKSFRGTYEGGAAGAAAGIASAGINYALDKASLGAVNVNLSYSYAGGFGVGVNVGEGLAAGVSYNEKSGFGVSAGVAGNGVSLMYTENFGKGDVRASHGWQAQLGGLEVSYDNLSGYSASFQAASTMFGDTNLKMTSSLTWSEQNGFNGSISYNFLTKEQMAKEAAKNAQKNTQQNQENLFLNIMDGLGYNLGGREGEPTLWDNIQGAFSGAWHQLTNPLETLGNIGNGFSKLGKGLAGLASGAWDGISGLFGGKKPEQVVMMPAMGMPMDEKDFINQVGKDRTLENIITGNIDPKSPQGMQMIMALEELGLLDQTVKATKGIPSDSTDQLPEDMKKQLLSTADRLTAKSQDGSITASELSLLKGIFNTFNKYGIDHPGMSMDSDSNIYVGGKPKSSKPYESSVTPMTDAGNAMQPGATVKDVLINMAERSGDGTKALSVYGKFFGAIGAAFSALNVYKIGDEIFTAGKATNSQVVDGIWNTAGFAMQLGLLGGLSFLTPLVLGHAAISVGLYFADQYYKEKTGKTTLQNWFDY</sequence>
<feature type="transmembrane region" description="Helical" evidence="2">
    <location>
        <begin position="550"/>
        <end position="574"/>
    </location>
</feature>
<dbReference type="AlphaFoldDB" id="A0A5F1YG45"/>
<evidence type="ECO:0000313" key="3">
    <source>
        <dbReference type="EMBL" id="TGK37316.1"/>
    </source>
</evidence>
<evidence type="ECO:0000313" key="4">
    <source>
        <dbReference type="Proteomes" id="UP000298277"/>
    </source>
</evidence>
<evidence type="ECO:0000256" key="2">
    <source>
        <dbReference type="SAM" id="Phobius"/>
    </source>
</evidence>
<name>A0A5F1YG45_9LEPT</name>
<evidence type="ECO:0000256" key="1">
    <source>
        <dbReference type="SAM" id="MobiDB-lite"/>
    </source>
</evidence>
<dbReference type="RefSeq" id="WP_135594832.1">
    <property type="nucleotide sequence ID" value="NZ_RQEZ01000013.1"/>
</dbReference>
<dbReference type="EMBL" id="RQFA01000015">
    <property type="protein sequence ID" value="TGK37316.1"/>
    <property type="molecule type" value="Genomic_DNA"/>
</dbReference>
<comment type="caution">
    <text evidence="3">The sequence shown here is derived from an EMBL/GenBank/DDBJ whole genome shotgun (WGS) entry which is preliminary data.</text>
</comment>
<accession>A0A5F1YG45</accession>
<protein>
    <submittedName>
        <fullName evidence="3">Uncharacterized protein</fullName>
    </submittedName>
</protein>
<keyword evidence="2" id="KW-0472">Membrane</keyword>
<keyword evidence="4" id="KW-1185">Reference proteome</keyword>
<reference evidence="3" key="1">
    <citation type="journal article" date="2019" name="PLoS Negl. Trop. Dis.">
        <title>Revisiting the worldwide diversity of Leptospira species in the environment.</title>
        <authorList>
            <person name="Vincent A.T."/>
            <person name="Schiettekatte O."/>
            <person name="Bourhy P."/>
            <person name="Veyrier F.J."/>
            <person name="Picardeau M."/>
        </authorList>
    </citation>
    <scope>NUCLEOTIDE SEQUENCE [LARGE SCALE GENOMIC DNA]</scope>
    <source>
        <strain evidence="3">201800299</strain>
    </source>
</reference>
<proteinExistence type="predicted"/>
<gene>
    <name evidence="3" type="ORF">EHQ17_03795</name>
</gene>